<keyword evidence="2" id="KW-1185">Reference proteome</keyword>
<protein>
    <submittedName>
        <fullName evidence="1">Uncharacterized protein</fullName>
    </submittedName>
</protein>
<dbReference type="Proteomes" id="UP000799779">
    <property type="component" value="Unassembled WGS sequence"/>
</dbReference>
<dbReference type="AlphaFoldDB" id="A0A6A5WXH6"/>
<organism evidence="1 2">
    <name type="scientific">Amniculicola lignicola CBS 123094</name>
    <dbReference type="NCBI Taxonomy" id="1392246"/>
    <lineage>
        <taxon>Eukaryota</taxon>
        <taxon>Fungi</taxon>
        <taxon>Dikarya</taxon>
        <taxon>Ascomycota</taxon>
        <taxon>Pezizomycotina</taxon>
        <taxon>Dothideomycetes</taxon>
        <taxon>Pleosporomycetidae</taxon>
        <taxon>Pleosporales</taxon>
        <taxon>Amniculicolaceae</taxon>
        <taxon>Amniculicola</taxon>
    </lineage>
</organism>
<name>A0A6A5WXH6_9PLEO</name>
<dbReference type="EMBL" id="ML977560">
    <property type="protein sequence ID" value="KAF2006450.1"/>
    <property type="molecule type" value="Genomic_DNA"/>
</dbReference>
<evidence type="ECO:0000313" key="2">
    <source>
        <dbReference type="Proteomes" id="UP000799779"/>
    </source>
</evidence>
<proteinExistence type="predicted"/>
<reference evidence="1" key="1">
    <citation type="journal article" date="2020" name="Stud. Mycol.">
        <title>101 Dothideomycetes genomes: a test case for predicting lifestyles and emergence of pathogens.</title>
        <authorList>
            <person name="Haridas S."/>
            <person name="Albert R."/>
            <person name="Binder M."/>
            <person name="Bloem J."/>
            <person name="Labutti K."/>
            <person name="Salamov A."/>
            <person name="Andreopoulos B."/>
            <person name="Baker S."/>
            <person name="Barry K."/>
            <person name="Bills G."/>
            <person name="Bluhm B."/>
            <person name="Cannon C."/>
            <person name="Castanera R."/>
            <person name="Culley D."/>
            <person name="Daum C."/>
            <person name="Ezra D."/>
            <person name="Gonzalez J."/>
            <person name="Henrissat B."/>
            <person name="Kuo A."/>
            <person name="Liang C."/>
            <person name="Lipzen A."/>
            <person name="Lutzoni F."/>
            <person name="Magnuson J."/>
            <person name="Mondo S."/>
            <person name="Nolan M."/>
            <person name="Ohm R."/>
            <person name="Pangilinan J."/>
            <person name="Park H.-J."/>
            <person name="Ramirez L."/>
            <person name="Alfaro M."/>
            <person name="Sun H."/>
            <person name="Tritt A."/>
            <person name="Yoshinaga Y."/>
            <person name="Zwiers L.-H."/>
            <person name="Turgeon B."/>
            <person name="Goodwin S."/>
            <person name="Spatafora J."/>
            <person name="Crous P."/>
            <person name="Grigoriev I."/>
        </authorList>
    </citation>
    <scope>NUCLEOTIDE SEQUENCE</scope>
    <source>
        <strain evidence="1">CBS 123094</strain>
    </source>
</reference>
<sequence>MWWIGCPPCAPQSPKTSPSLFNSHLPAPSPELRNANVCSGVTRVDLKGTIRPKENERERK</sequence>
<accession>A0A6A5WXH6</accession>
<evidence type="ECO:0000313" key="1">
    <source>
        <dbReference type="EMBL" id="KAF2006450.1"/>
    </source>
</evidence>
<gene>
    <name evidence="1" type="ORF">P154DRAFT_259458</name>
</gene>